<evidence type="ECO:0000313" key="2">
    <source>
        <dbReference type="EMBL" id="GHC67483.1"/>
    </source>
</evidence>
<dbReference type="Proteomes" id="UP000646244">
    <property type="component" value="Unassembled WGS sequence"/>
</dbReference>
<evidence type="ECO:0000256" key="1">
    <source>
        <dbReference type="SAM" id="Phobius"/>
    </source>
</evidence>
<dbReference type="AlphaFoldDB" id="A0A918U067"/>
<name>A0A918U067_STRCJ</name>
<feature type="transmembrane region" description="Helical" evidence="1">
    <location>
        <begin position="124"/>
        <end position="146"/>
    </location>
</feature>
<keyword evidence="1" id="KW-1133">Transmembrane helix</keyword>
<keyword evidence="1" id="KW-0472">Membrane</keyword>
<accession>A0A918U067</accession>
<organism evidence="2 3">
    <name type="scientific">Streptomyces cinnamoneus</name>
    <name type="common">Streptoverticillium cinnamoneum</name>
    <dbReference type="NCBI Taxonomy" id="53446"/>
    <lineage>
        <taxon>Bacteria</taxon>
        <taxon>Bacillati</taxon>
        <taxon>Actinomycetota</taxon>
        <taxon>Actinomycetes</taxon>
        <taxon>Kitasatosporales</taxon>
        <taxon>Streptomycetaceae</taxon>
        <taxon>Streptomyces</taxon>
        <taxon>Streptomyces cinnamoneus group</taxon>
    </lineage>
</organism>
<feature type="transmembrane region" description="Helical" evidence="1">
    <location>
        <begin position="39"/>
        <end position="60"/>
    </location>
</feature>
<comment type="caution">
    <text evidence="2">The sequence shown here is derived from an EMBL/GenBank/DDBJ whole genome shotgun (WGS) entry which is preliminary data.</text>
</comment>
<feature type="transmembrane region" description="Helical" evidence="1">
    <location>
        <begin position="72"/>
        <end position="94"/>
    </location>
</feature>
<feature type="transmembrane region" description="Helical" evidence="1">
    <location>
        <begin position="9"/>
        <end position="27"/>
    </location>
</feature>
<proteinExistence type="predicted"/>
<feature type="transmembrane region" description="Helical" evidence="1">
    <location>
        <begin position="158"/>
        <end position="183"/>
    </location>
</feature>
<reference evidence="2" key="1">
    <citation type="journal article" date="2014" name="Int. J. Syst. Evol. Microbiol.">
        <title>Complete genome sequence of Corynebacterium casei LMG S-19264T (=DSM 44701T), isolated from a smear-ripened cheese.</title>
        <authorList>
            <consortium name="US DOE Joint Genome Institute (JGI-PGF)"/>
            <person name="Walter F."/>
            <person name="Albersmeier A."/>
            <person name="Kalinowski J."/>
            <person name="Ruckert C."/>
        </authorList>
    </citation>
    <scope>NUCLEOTIDE SEQUENCE</scope>
    <source>
        <strain evidence="2">JCM 4633</strain>
    </source>
</reference>
<sequence>MAEKTWGRAAYVAGPVCMGAYGLVRLVDEERGPGPAWTLGHLALLAGVVLFAPVFVGLGARAARGRGAAGRWSAGTGLVLGLLGVAAVTVQAGIDLLVGSRSEDRATMDALFERIQSHAGVKPAFYTVGPLLFYVGLVLLVGQLAVQRATAAWRPPAVVAGVAVTAASLDLIPVGALLFLLVLAPLRDASADGAPPAARPAPRRTA</sequence>
<protein>
    <submittedName>
        <fullName evidence="2">Uncharacterized protein</fullName>
    </submittedName>
</protein>
<dbReference type="EMBL" id="BMVB01000023">
    <property type="protein sequence ID" value="GHC67483.1"/>
    <property type="molecule type" value="Genomic_DNA"/>
</dbReference>
<keyword evidence="1" id="KW-0812">Transmembrane</keyword>
<evidence type="ECO:0000313" key="3">
    <source>
        <dbReference type="Proteomes" id="UP000646244"/>
    </source>
</evidence>
<gene>
    <name evidence="2" type="ORF">GCM10010507_51860</name>
</gene>
<reference evidence="2" key="2">
    <citation type="submission" date="2020-09" db="EMBL/GenBank/DDBJ databases">
        <authorList>
            <person name="Sun Q."/>
            <person name="Ohkuma M."/>
        </authorList>
    </citation>
    <scope>NUCLEOTIDE SEQUENCE</scope>
    <source>
        <strain evidence="2">JCM 4633</strain>
    </source>
</reference>
<dbReference type="RefSeq" id="WP_190112309.1">
    <property type="nucleotide sequence ID" value="NZ_BMVB01000023.1"/>
</dbReference>